<comment type="caution">
    <text evidence="7">The sequence shown here is derived from an EMBL/GenBank/DDBJ whole genome shotgun (WGS) entry which is preliminary data.</text>
</comment>
<dbReference type="SUPFAM" id="SSF53300">
    <property type="entry name" value="vWA-like"/>
    <property type="match status" value="1"/>
</dbReference>
<protein>
    <recommendedName>
        <fullName evidence="9">Protein transport protein Sec24A</fullName>
    </recommendedName>
</protein>
<dbReference type="InterPro" id="IPR050550">
    <property type="entry name" value="SEC23_SEC24_subfamily"/>
</dbReference>
<evidence type="ECO:0000256" key="3">
    <source>
        <dbReference type="ARBA" id="ARBA00023034"/>
    </source>
</evidence>
<dbReference type="GO" id="GO:0000149">
    <property type="term" value="F:SNARE binding"/>
    <property type="evidence" value="ECO:0007669"/>
    <property type="project" value="TreeGrafter"/>
</dbReference>
<feature type="compositionally biased region" description="Polar residues" evidence="4">
    <location>
        <begin position="257"/>
        <end position="340"/>
    </location>
</feature>
<dbReference type="PANTHER" id="PTHR13803">
    <property type="entry name" value="SEC24-RELATED PROTEIN"/>
    <property type="match status" value="1"/>
</dbReference>
<comment type="similarity">
    <text evidence="2">Belongs to the SEC23/SEC24 family. SEC24 subfamily.</text>
</comment>
<dbReference type="GO" id="GO:0008270">
    <property type="term" value="F:zinc ion binding"/>
    <property type="evidence" value="ECO:0007669"/>
    <property type="project" value="InterPro"/>
</dbReference>
<dbReference type="AlphaFoldDB" id="A0A9P0L0B8"/>
<feature type="domain" description="Zinc finger Sec23/Sec24-type" evidence="5">
    <location>
        <begin position="558"/>
        <end position="594"/>
    </location>
</feature>
<dbReference type="OrthoDB" id="49016at2759"/>
<feature type="compositionally biased region" description="Polar residues" evidence="4">
    <location>
        <begin position="142"/>
        <end position="219"/>
    </location>
</feature>
<dbReference type="FunFam" id="2.30.30.380:FF:000004">
    <property type="entry name" value="SEC24 homolog B, COPII coat complex component"/>
    <property type="match status" value="1"/>
</dbReference>
<dbReference type="Gene3D" id="3.40.50.410">
    <property type="entry name" value="von Willebrand factor, type A domain"/>
    <property type="match status" value="1"/>
</dbReference>
<reference evidence="7" key="1">
    <citation type="submission" date="2022-03" db="EMBL/GenBank/DDBJ databases">
        <authorList>
            <person name="Sayadi A."/>
        </authorList>
    </citation>
    <scope>NUCLEOTIDE SEQUENCE</scope>
</reference>
<feature type="compositionally biased region" description="Polar residues" evidence="4">
    <location>
        <begin position="1"/>
        <end position="15"/>
    </location>
</feature>
<feature type="region of interest" description="Disordered" evidence="4">
    <location>
        <begin position="1"/>
        <end position="385"/>
    </location>
</feature>
<dbReference type="InterPro" id="IPR036465">
    <property type="entry name" value="vWFA_dom_sf"/>
</dbReference>
<sequence>MADQNFKNIPLTSDSPKIPEDRPTPLSFQQFNGVHSSHSSRSSSPSLRSGQIPSSQLPPSRPIPQTQLPPSRSPMTMVTQQVAGLSVGQGGPSAGQGGLSAGQNTPSSGQKFMTSTPTMQSPAGVIHSSSSPFSPVMGGTGNMNRQNGTNQNATQIAPVSSQSYFTQPPPGTNQTPSATTFPKTAVTTSSQSLSVNQQTLSPSSHAPTSSNVPPKQIQNPPSFSQSSAFPPQVSNTNFANQRPAYGQSAGLPPSGAQLPTNSLPRPAQTNQFVGKSNAPTPSYGQTQKSVPPITNNHNYGPGTVPTSNYYLNQPKQMTNHQASPNKNVYPPQNDNQTNAQNYANSNNPPGAPPPQKSPFTTNGPPQQYGSQTSYTNGTSQAPSLQKTGLHANRYPTAAANAMPTPPTGNVQQQYPYPQKYQQQGTHNSYGTQQPPYQQQVQQQPPQQQGYQQQQQQQQNFQQYKGVTQTGFNKMWGMESHDLLQTPTILPPKTLDPPRIVLGQSAMDDANCSPDIFRCTLTKIPENNNLLQKSRLPLGVLIHPFKDLSHLPVIQCNVIVRCRACRTYINPFVFFVDSKRWKCNLCYRVNELPEEFQYDPVTKTYGDPSRRPEIKSSTLEYIAPAEYMLRPPQPAVYLYLLDVSRLAVESGYLDIMCEILQQEIPNIPGDARTQIGFICYDSALHFYALPEDASRPHEMTVLDIDEVFLPTPDNLLVNLKDKREMVRELLEQLPHRYANTYDSNSALGAALQAAFKLMGATGGRVTVFQASLPNVGPGALVAREDPLVARGHAAPQSGQ</sequence>
<evidence type="ECO:0000256" key="4">
    <source>
        <dbReference type="SAM" id="MobiDB-lite"/>
    </source>
</evidence>
<keyword evidence="8" id="KW-1185">Reference proteome</keyword>
<dbReference type="SUPFAM" id="SSF81995">
    <property type="entry name" value="beta-sandwich domain of Sec23/24"/>
    <property type="match status" value="1"/>
</dbReference>
<dbReference type="GO" id="GO:0070971">
    <property type="term" value="C:endoplasmic reticulum exit site"/>
    <property type="evidence" value="ECO:0007669"/>
    <property type="project" value="TreeGrafter"/>
</dbReference>
<accession>A0A9P0L0B8</accession>
<dbReference type="EMBL" id="CAKOFQ010006972">
    <property type="protein sequence ID" value="CAH1985191.1"/>
    <property type="molecule type" value="Genomic_DNA"/>
</dbReference>
<dbReference type="GO" id="GO:0030127">
    <property type="term" value="C:COPII vesicle coat"/>
    <property type="evidence" value="ECO:0007669"/>
    <property type="project" value="InterPro"/>
</dbReference>
<feature type="compositionally biased region" description="Low complexity" evidence="4">
    <location>
        <begin position="432"/>
        <end position="456"/>
    </location>
</feature>
<feature type="region of interest" description="Disordered" evidence="4">
    <location>
        <begin position="419"/>
        <end position="456"/>
    </location>
</feature>
<feature type="compositionally biased region" description="Polar residues" evidence="4">
    <location>
        <begin position="104"/>
        <end position="133"/>
    </location>
</feature>
<feature type="compositionally biased region" description="Polar residues" evidence="4">
    <location>
        <begin position="63"/>
        <end position="83"/>
    </location>
</feature>
<dbReference type="Proteomes" id="UP001152888">
    <property type="component" value="Unassembled WGS sequence"/>
</dbReference>
<comment type="subcellular location">
    <subcellularLocation>
        <location evidence="1">Golgi apparatus membrane</location>
    </subcellularLocation>
</comment>
<dbReference type="Gene3D" id="2.30.30.380">
    <property type="entry name" value="Zn-finger domain of Sec23/24"/>
    <property type="match status" value="1"/>
</dbReference>
<keyword evidence="3" id="KW-0333">Golgi apparatus</keyword>
<evidence type="ECO:0000259" key="6">
    <source>
        <dbReference type="Pfam" id="PF04811"/>
    </source>
</evidence>
<gene>
    <name evidence="7" type="ORF">ACAOBT_LOCUS16525</name>
</gene>
<organism evidence="7 8">
    <name type="scientific">Acanthoscelides obtectus</name>
    <name type="common">Bean weevil</name>
    <name type="synonym">Bruchus obtectus</name>
    <dbReference type="NCBI Taxonomy" id="200917"/>
    <lineage>
        <taxon>Eukaryota</taxon>
        <taxon>Metazoa</taxon>
        <taxon>Ecdysozoa</taxon>
        <taxon>Arthropoda</taxon>
        <taxon>Hexapoda</taxon>
        <taxon>Insecta</taxon>
        <taxon>Pterygota</taxon>
        <taxon>Neoptera</taxon>
        <taxon>Endopterygota</taxon>
        <taxon>Coleoptera</taxon>
        <taxon>Polyphaga</taxon>
        <taxon>Cucujiformia</taxon>
        <taxon>Chrysomeloidea</taxon>
        <taxon>Chrysomelidae</taxon>
        <taxon>Bruchinae</taxon>
        <taxon>Bruchini</taxon>
        <taxon>Acanthoscelides</taxon>
    </lineage>
</organism>
<dbReference type="Pfam" id="PF04810">
    <property type="entry name" value="zf-Sec23_Sec24"/>
    <property type="match status" value="1"/>
</dbReference>
<evidence type="ECO:0000256" key="2">
    <source>
        <dbReference type="ARBA" id="ARBA00008334"/>
    </source>
</evidence>
<dbReference type="InterPro" id="IPR006896">
    <property type="entry name" value="Sec23/24_trunk_dom"/>
</dbReference>
<dbReference type="PANTHER" id="PTHR13803:SF39">
    <property type="entry name" value="SECRETORY 24AB, ISOFORM A"/>
    <property type="match status" value="1"/>
</dbReference>
<evidence type="ECO:0008006" key="9">
    <source>
        <dbReference type="Google" id="ProtNLM"/>
    </source>
</evidence>
<dbReference type="GO" id="GO:0000139">
    <property type="term" value="C:Golgi membrane"/>
    <property type="evidence" value="ECO:0007669"/>
    <property type="project" value="UniProtKB-SubCell"/>
</dbReference>
<proteinExistence type="inferred from homology"/>
<feature type="compositionally biased region" description="Polar residues" evidence="4">
    <location>
        <begin position="359"/>
        <end position="385"/>
    </location>
</feature>
<evidence type="ECO:0000313" key="8">
    <source>
        <dbReference type="Proteomes" id="UP001152888"/>
    </source>
</evidence>
<dbReference type="InterPro" id="IPR006895">
    <property type="entry name" value="Znf_Sec23_Sec24"/>
</dbReference>
<name>A0A9P0L0B8_ACAOB</name>
<evidence type="ECO:0000256" key="1">
    <source>
        <dbReference type="ARBA" id="ARBA00004394"/>
    </source>
</evidence>
<feature type="compositionally biased region" description="Gly residues" evidence="4">
    <location>
        <begin position="87"/>
        <end position="100"/>
    </location>
</feature>
<feature type="compositionally biased region" description="Low complexity" evidence="4">
    <location>
        <begin position="35"/>
        <end position="55"/>
    </location>
</feature>
<dbReference type="GO" id="GO:0006886">
    <property type="term" value="P:intracellular protein transport"/>
    <property type="evidence" value="ECO:0007669"/>
    <property type="project" value="InterPro"/>
</dbReference>
<feature type="compositionally biased region" description="Low complexity" evidence="4">
    <location>
        <begin position="220"/>
        <end position="232"/>
    </location>
</feature>
<feature type="domain" description="Sec23/Sec24 trunk" evidence="6">
    <location>
        <begin position="631"/>
        <end position="785"/>
    </location>
</feature>
<dbReference type="Pfam" id="PF04811">
    <property type="entry name" value="Sec23_trunk"/>
    <property type="match status" value="1"/>
</dbReference>
<evidence type="ECO:0000313" key="7">
    <source>
        <dbReference type="EMBL" id="CAH1985191.1"/>
    </source>
</evidence>
<dbReference type="Gene3D" id="2.60.40.1670">
    <property type="entry name" value="beta-sandwich domain of Sec23/24"/>
    <property type="match status" value="1"/>
</dbReference>
<dbReference type="GO" id="GO:0090110">
    <property type="term" value="P:COPII-coated vesicle cargo loading"/>
    <property type="evidence" value="ECO:0007669"/>
    <property type="project" value="TreeGrafter"/>
</dbReference>
<evidence type="ECO:0000259" key="5">
    <source>
        <dbReference type="Pfam" id="PF04810"/>
    </source>
</evidence>